<evidence type="ECO:0000313" key="4">
    <source>
        <dbReference type="Proteomes" id="UP001174694"/>
    </source>
</evidence>
<gene>
    <name evidence="3" type="ORF">NKR23_g6797</name>
</gene>
<evidence type="ECO:0000313" key="3">
    <source>
        <dbReference type="EMBL" id="KAJ9143021.1"/>
    </source>
</evidence>
<evidence type="ECO:0000256" key="2">
    <source>
        <dbReference type="SAM" id="MobiDB-lite"/>
    </source>
</evidence>
<name>A0AA38RJS6_9PEZI</name>
<dbReference type="EMBL" id="JANBVO010000020">
    <property type="protein sequence ID" value="KAJ9143021.1"/>
    <property type="molecule type" value="Genomic_DNA"/>
</dbReference>
<accession>A0AA38RJS6</accession>
<keyword evidence="3" id="KW-0489">Methyltransferase</keyword>
<dbReference type="PANTHER" id="PTHR43591">
    <property type="entry name" value="METHYLTRANSFERASE"/>
    <property type="match status" value="1"/>
</dbReference>
<proteinExistence type="inferred from homology"/>
<dbReference type="Pfam" id="PF13489">
    <property type="entry name" value="Methyltransf_23"/>
    <property type="match status" value="1"/>
</dbReference>
<keyword evidence="4" id="KW-1185">Reference proteome</keyword>
<reference evidence="3" key="1">
    <citation type="submission" date="2022-07" db="EMBL/GenBank/DDBJ databases">
        <title>Fungi with potential for degradation of polypropylene.</title>
        <authorList>
            <person name="Gostincar C."/>
        </authorList>
    </citation>
    <scope>NUCLEOTIDE SEQUENCE</scope>
    <source>
        <strain evidence="3">EXF-13308</strain>
    </source>
</reference>
<dbReference type="GO" id="GO:0032259">
    <property type="term" value="P:methylation"/>
    <property type="evidence" value="ECO:0007669"/>
    <property type="project" value="UniProtKB-KW"/>
</dbReference>
<dbReference type="InterPro" id="IPR029063">
    <property type="entry name" value="SAM-dependent_MTases_sf"/>
</dbReference>
<evidence type="ECO:0000256" key="1">
    <source>
        <dbReference type="ARBA" id="ARBA00038158"/>
    </source>
</evidence>
<dbReference type="GO" id="GO:0008168">
    <property type="term" value="F:methyltransferase activity"/>
    <property type="evidence" value="ECO:0007669"/>
    <property type="project" value="UniProtKB-KW"/>
</dbReference>
<sequence length="357" mass="40642">MRPSKDASDLEGSLKSPLRTLKKPKKMAAQAPQDAMEAHDQDNSQDEGLGWGMEDGSTASLRSSILHYRAEHGRTYHSYKEGKYSYPNDESENDRLDLQHHVFQLTYDGKLGLCPLNEKVCKVGRVLDIGCGTGIWAVDYGDEHPEATVVGVDLSPIQPQFVPPNVEFTVDDVEEPWTFSKKFDYIHSRMMTTSFSDWKSFLQKCYENLEPGGCLELADIDASYESDDGTLTESHAVKRWRRLLAEAAKERGRPFNEPKTYKAALEDLGFVDVQEVLHKWPLNPWPRDKKLKELGAWTFQNVSDGIEAFSLALLSRVLGWSREEIEVLLADVRRELRDRSIHAYIPVYTVYGRKPTQ</sequence>
<feature type="region of interest" description="Disordered" evidence="2">
    <location>
        <begin position="1"/>
        <end position="54"/>
    </location>
</feature>
<organism evidence="3 4">
    <name type="scientific">Pleurostoma richardsiae</name>
    <dbReference type="NCBI Taxonomy" id="41990"/>
    <lineage>
        <taxon>Eukaryota</taxon>
        <taxon>Fungi</taxon>
        <taxon>Dikarya</taxon>
        <taxon>Ascomycota</taxon>
        <taxon>Pezizomycotina</taxon>
        <taxon>Sordariomycetes</taxon>
        <taxon>Sordariomycetidae</taxon>
        <taxon>Calosphaeriales</taxon>
        <taxon>Pleurostomataceae</taxon>
        <taxon>Pleurostoma</taxon>
    </lineage>
</organism>
<keyword evidence="3" id="KW-0808">Transferase</keyword>
<dbReference type="Gene3D" id="3.40.50.150">
    <property type="entry name" value="Vaccinia Virus protein VP39"/>
    <property type="match status" value="1"/>
</dbReference>
<comment type="caution">
    <text evidence="3">The sequence shown here is derived from an EMBL/GenBank/DDBJ whole genome shotgun (WGS) entry which is preliminary data.</text>
</comment>
<comment type="similarity">
    <text evidence="1">Belongs to the methyltransferase superfamily. LaeA methyltransferase family.</text>
</comment>
<dbReference type="Proteomes" id="UP001174694">
    <property type="component" value="Unassembled WGS sequence"/>
</dbReference>
<dbReference type="AlphaFoldDB" id="A0AA38RJS6"/>
<dbReference type="CDD" id="cd02440">
    <property type="entry name" value="AdoMet_MTases"/>
    <property type="match status" value="1"/>
</dbReference>
<protein>
    <submittedName>
        <fullName evidence="3">S-adenosyl-L-methionine-dependent methyltransferase</fullName>
    </submittedName>
</protein>
<dbReference type="PANTHER" id="PTHR43591:SF31">
    <property type="entry name" value="LAEA-LIKE, PUTATIVE (AFU_ORTHOLOGUE AFUA_8G01930)-RELATED"/>
    <property type="match status" value="1"/>
</dbReference>
<dbReference type="SUPFAM" id="SSF53335">
    <property type="entry name" value="S-adenosyl-L-methionine-dependent methyltransferases"/>
    <property type="match status" value="1"/>
</dbReference>